<reference evidence="2 3" key="1">
    <citation type="submission" date="2017-10" db="EMBL/GenBank/DDBJ databases">
        <title>Sequencing the genomes of 1000 actinobacteria strains.</title>
        <authorList>
            <person name="Klenk H.-P."/>
        </authorList>
    </citation>
    <scope>NUCLEOTIDE SEQUENCE [LARGE SCALE GENOMIC DNA]</scope>
    <source>
        <strain evidence="2 3">DSM 21801</strain>
    </source>
</reference>
<name>A0A2A9D0A0_9MICO</name>
<organism evidence="2 3">
    <name type="scientific">Serinibacter salmoneus</name>
    <dbReference type="NCBI Taxonomy" id="556530"/>
    <lineage>
        <taxon>Bacteria</taxon>
        <taxon>Bacillati</taxon>
        <taxon>Actinomycetota</taxon>
        <taxon>Actinomycetes</taxon>
        <taxon>Micrococcales</taxon>
        <taxon>Beutenbergiaceae</taxon>
        <taxon>Serinibacter</taxon>
    </lineage>
</organism>
<dbReference type="EMBL" id="PDJD01000001">
    <property type="protein sequence ID" value="PFG20128.1"/>
    <property type="molecule type" value="Genomic_DNA"/>
</dbReference>
<dbReference type="PANTHER" id="PTHR37292">
    <property type="entry name" value="VNG6097C"/>
    <property type="match status" value="1"/>
</dbReference>
<dbReference type="InterPro" id="IPR004919">
    <property type="entry name" value="GmrSD_N"/>
</dbReference>
<dbReference type="PANTHER" id="PTHR37292:SF2">
    <property type="entry name" value="DUF262 DOMAIN-CONTAINING PROTEIN"/>
    <property type="match status" value="1"/>
</dbReference>
<evidence type="ECO:0000313" key="2">
    <source>
        <dbReference type="EMBL" id="PFG20128.1"/>
    </source>
</evidence>
<dbReference type="Pfam" id="PF03235">
    <property type="entry name" value="GmrSD_N"/>
    <property type="match status" value="1"/>
</dbReference>
<sequence length="702" mass="79575">MPVIFKTVEWEVEQLVAGVQQGSISLPDLQRPFVWPATKVRDLFDSMYRGYPVGTLMFWDVAEEDSSRAISGTAEITAAHQIVDGQQRLTSLYAAMKGLTVQDDTYRPKSIKIAFHPLTERFEVATAATARSPEWIDDISEVFRAPYDAQDGFFDALEDAGRDLTREQNRELRDVFNKLRDLTRYKFEVVHIQKDVEKKLVADIFVRINSEGMNLKAYDYILTWLSVFWPEGRDRIEHFARASRMTPERASEVVGQKVDWTPKNPYLAVETGHVVRAMVAVGQNRAKLIDAYANLQAKDRTTGQVDGEKQERELEKLRKALPIVTDRVNWTEFIRSIQTAGFRSHTGITSNMNVVASYVIFLLGRTRYSVELTRLRSLVARWFFMAQLTGRYTGSSESQIQKDLDMFAGIGVGDADEFANLVDSTLAVTVTNDFWEFNAPQSLVSSSYKLSPVYQCYLAALNYLDADMFMLKMKVREWMDPALPAVKGLEGHHLFPRHYQESVLGIADTKRINQVANFAPTDWHTNLQISDRAPADYWPELVVERGGDAAWLDKQRYWHALPEDWHLLPYDEFLAHRRKLIAAVTRDAFERLSRDGHVQPALPMDVPQEAATDEASLSALVGEGYLLPGDQLDPVDPEWVVDAVVTDDGTIQIDGIHEFDSLDDAARYLEVTNVSGFEFWALEQDGGLAPLAEVMASGPRNR</sequence>
<dbReference type="RefSeq" id="WP_098469157.1">
    <property type="nucleotide sequence ID" value="NZ_PDJD01000001.1"/>
</dbReference>
<evidence type="ECO:0000259" key="1">
    <source>
        <dbReference type="Pfam" id="PF03235"/>
    </source>
</evidence>
<feature type="domain" description="GmrSD restriction endonucleases N-terminal" evidence="1">
    <location>
        <begin position="12"/>
        <end position="225"/>
    </location>
</feature>
<keyword evidence="3" id="KW-1185">Reference proteome</keyword>
<gene>
    <name evidence="2" type="ORF">ATL40_1714</name>
</gene>
<comment type="caution">
    <text evidence="2">The sequence shown here is derived from an EMBL/GenBank/DDBJ whole genome shotgun (WGS) entry which is preliminary data.</text>
</comment>
<protein>
    <submittedName>
        <fullName evidence="2">Uncharacterized protein DUF262</fullName>
    </submittedName>
</protein>
<evidence type="ECO:0000313" key="3">
    <source>
        <dbReference type="Proteomes" id="UP000224915"/>
    </source>
</evidence>
<proteinExistence type="predicted"/>
<dbReference type="AlphaFoldDB" id="A0A2A9D0A0"/>
<accession>A0A2A9D0A0</accession>
<dbReference type="Proteomes" id="UP000224915">
    <property type="component" value="Unassembled WGS sequence"/>
</dbReference>
<dbReference type="OrthoDB" id="9787127at2"/>